<proteinExistence type="predicted"/>
<dbReference type="CTD" id="20200011"/>
<dbReference type="KEGG" id="hro:HELRODRAFT_163308"/>
<accession>T1ETW1</accession>
<dbReference type="EnsemblMetazoa" id="HelroT163308">
    <property type="protein sequence ID" value="HelroP163308"/>
    <property type="gene ID" value="HelroG163308"/>
</dbReference>
<dbReference type="Proteomes" id="UP000015101">
    <property type="component" value="Unassembled WGS sequence"/>
</dbReference>
<reference evidence="2" key="3">
    <citation type="submission" date="2015-06" db="UniProtKB">
        <authorList>
            <consortium name="EnsemblMetazoa"/>
        </authorList>
    </citation>
    <scope>IDENTIFICATION</scope>
</reference>
<evidence type="ECO:0000313" key="2">
    <source>
        <dbReference type="EnsemblMetazoa" id="HelroP163308"/>
    </source>
</evidence>
<protein>
    <submittedName>
        <fullName evidence="1 2">Uncharacterized protein</fullName>
    </submittedName>
</protein>
<reference evidence="1 3" key="2">
    <citation type="journal article" date="2013" name="Nature">
        <title>Insights into bilaterian evolution from three spiralian genomes.</title>
        <authorList>
            <person name="Simakov O."/>
            <person name="Marletaz F."/>
            <person name="Cho S.J."/>
            <person name="Edsinger-Gonzales E."/>
            <person name="Havlak P."/>
            <person name="Hellsten U."/>
            <person name="Kuo D.H."/>
            <person name="Larsson T."/>
            <person name="Lv J."/>
            <person name="Arendt D."/>
            <person name="Savage R."/>
            <person name="Osoegawa K."/>
            <person name="de Jong P."/>
            <person name="Grimwood J."/>
            <person name="Chapman J.A."/>
            <person name="Shapiro H."/>
            <person name="Aerts A."/>
            <person name="Otillar R.P."/>
            <person name="Terry A.Y."/>
            <person name="Boore J.L."/>
            <person name="Grigoriev I.V."/>
            <person name="Lindberg D.R."/>
            <person name="Seaver E.C."/>
            <person name="Weisblat D.A."/>
            <person name="Putnam N.H."/>
            <person name="Rokhsar D.S."/>
        </authorList>
    </citation>
    <scope>NUCLEOTIDE SEQUENCE</scope>
</reference>
<evidence type="ECO:0000313" key="1">
    <source>
        <dbReference type="EMBL" id="ESN96261.1"/>
    </source>
</evidence>
<sequence>MDSTEETPLLNNKLTLGDKMRQTLICINFNLQRILKFLNHIFCKRFGVSKEKHVGSIELTWNLLQCKRIKPNFLIRPKVFYLAVLASSKRHKIDRVSLKRKNKLWRSKFCKVKPSTYKNRLHFRKNNYREIREEFKPKLKLSKSLLKIFNQN</sequence>
<dbReference type="InParanoid" id="T1ETW1"/>
<keyword evidence="3" id="KW-1185">Reference proteome</keyword>
<name>T1ETW1_HELRO</name>
<dbReference type="EMBL" id="KB097495">
    <property type="protein sequence ID" value="ESN96261.1"/>
    <property type="molecule type" value="Genomic_DNA"/>
</dbReference>
<dbReference type="EMBL" id="AMQM01001369">
    <property type="status" value="NOT_ANNOTATED_CDS"/>
    <property type="molecule type" value="Genomic_DNA"/>
</dbReference>
<dbReference type="RefSeq" id="XP_009025460.1">
    <property type="nucleotide sequence ID" value="XM_009027212.1"/>
</dbReference>
<evidence type="ECO:0000313" key="3">
    <source>
        <dbReference type="Proteomes" id="UP000015101"/>
    </source>
</evidence>
<reference evidence="3" key="1">
    <citation type="submission" date="2012-12" db="EMBL/GenBank/DDBJ databases">
        <authorList>
            <person name="Hellsten U."/>
            <person name="Grimwood J."/>
            <person name="Chapman J.A."/>
            <person name="Shapiro H."/>
            <person name="Aerts A."/>
            <person name="Otillar R.P."/>
            <person name="Terry A.Y."/>
            <person name="Boore J.L."/>
            <person name="Simakov O."/>
            <person name="Marletaz F."/>
            <person name="Cho S.-J."/>
            <person name="Edsinger-Gonzales E."/>
            <person name="Havlak P."/>
            <person name="Kuo D.-H."/>
            <person name="Larsson T."/>
            <person name="Lv J."/>
            <person name="Arendt D."/>
            <person name="Savage R."/>
            <person name="Osoegawa K."/>
            <person name="de Jong P."/>
            <person name="Lindberg D.R."/>
            <person name="Seaver E.C."/>
            <person name="Weisblat D.A."/>
            <person name="Putnam N.H."/>
            <person name="Grigoriev I.V."/>
            <person name="Rokhsar D.S."/>
        </authorList>
    </citation>
    <scope>NUCLEOTIDE SEQUENCE</scope>
</reference>
<dbReference type="AlphaFoldDB" id="T1ETW1"/>
<organism evidence="2 3">
    <name type="scientific">Helobdella robusta</name>
    <name type="common">Californian leech</name>
    <dbReference type="NCBI Taxonomy" id="6412"/>
    <lineage>
        <taxon>Eukaryota</taxon>
        <taxon>Metazoa</taxon>
        <taxon>Spiralia</taxon>
        <taxon>Lophotrochozoa</taxon>
        <taxon>Annelida</taxon>
        <taxon>Clitellata</taxon>
        <taxon>Hirudinea</taxon>
        <taxon>Rhynchobdellida</taxon>
        <taxon>Glossiphoniidae</taxon>
        <taxon>Helobdella</taxon>
    </lineage>
</organism>
<gene>
    <name evidence="2" type="primary">20200011</name>
    <name evidence="1" type="ORF">HELRODRAFT_163308</name>
</gene>
<dbReference type="HOGENOM" id="CLU_1724310_0_0_1"/>
<dbReference type="GeneID" id="20200011"/>